<dbReference type="Pfam" id="PF01839">
    <property type="entry name" value="FG-GAP"/>
    <property type="match status" value="1"/>
</dbReference>
<dbReference type="RefSeq" id="WP_160127578.1">
    <property type="nucleotide sequence ID" value="NZ_CP019288.1"/>
</dbReference>
<dbReference type="Proteomes" id="UP000464657">
    <property type="component" value="Chromosome"/>
</dbReference>
<dbReference type="InterPro" id="IPR026444">
    <property type="entry name" value="Secre_tail"/>
</dbReference>
<dbReference type="Pfam" id="PF07593">
    <property type="entry name" value="UnbV_ASPIC"/>
    <property type="match status" value="1"/>
</dbReference>
<dbReference type="Pfam" id="PF13517">
    <property type="entry name" value="FG-GAP_3"/>
    <property type="match status" value="2"/>
</dbReference>
<dbReference type="SUPFAM" id="SSF69318">
    <property type="entry name" value="Integrin alpha N-terminal domain"/>
    <property type="match status" value="1"/>
</dbReference>
<dbReference type="InterPro" id="IPR027039">
    <property type="entry name" value="Crtac1"/>
</dbReference>
<evidence type="ECO:0008006" key="7">
    <source>
        <dbReference type="Google" id="ProtNLM"/>
    </source>
</evidence>
<dbReference type="KEGG" id="kan:IMCC3317_01340"/>
<dbReference type="AlphaFoldDB" id="A0A7L4ZE04"/>
<dbReference type="Gene3D" id="2.130.10.130">
    <property type="entry name" value="Integrin alpha, N-terminal"/>
    <property type="match status" value="2"/>
</dbReference>
<evidence type="ECO:0000313" key="5">
    <source>
        <dbReference type="EMBL" id="QHI34790.1"/>
    </source>
</evidence>
<evidence type="ECO:0000256" key="2">
    <source>
        <dbReference type="SAM" id="SignalP"/>
    </source>
</evidence>
<dbReference type="PANTHER" id="PTHR16026:SF0">
    <property type="entry name" value="CARTILAGE ACIDIC PROTEIN 1"/>
    <property type="match status" value="1"/>
</dbReference>
<accession>A0A7L4ZE04</accession>
<protein>
    <recommendedName>
        <fullName evidence="7">ASPIC/UnbV domain-containing protein</fullName>
    </recommendedName>
</protein>
<dbReference type="InterPro" id="IPR028994">
    <property type="entry name" value="Integrin_alpha_N"/>
</dbReference>
<dbReference type="EMBL" id="CP019288">
    <property type="protein sequence ID" value="QHI34790.1"/>
    <property type="molecule type" value="Genomic_DNA"/>
</dbReference>
<feature type="domain" description="ASPIC/UnbV" evidence="3">
    <location>
        <begin position="418"/>
        <end position="484"/>
    </location>
</feature>
<evidence type="ECO:0000259" key="3">
    <source>
        <dbReference type="Pfam" id="PF07593"/>
    </source>
</evidence>
<gene>
    <name evidence="5" type="ORF">IMCC3317_01340</name>
</gene>
<evidence type="ECO:0000256" key="1">
    <source>
        <dbReference type="ARBA" id="ARBA00022729"/>
    </source>
</evidence>
<evidence type="ECO:0000259" key="4">
    <source>
        <dbReference type="Pfam" id="PF18962"/>
    </source>
</evidence>
<name>A0A7L4ZE04_9FLAO</name>
<keyword evidence="1 2" id="KW-0732">Signal</keyword>
<dbReference type="Pfam" id="PF18962">
    <property type="entry name" value="Por_Secre_tail"/>
    <property type="match status" value="1"/>
</dbReference>
<proteinExistence type="predicted"/>
<dbReference type="InterPro" id="IPR013517">
    <property type="entry name" value="FG-GAP"/>
</dbReference>
<organism evidence="5 6">
    <name type="scientific">Kordia antarctica</name>
    <dbReference type="NCBI Taxonomy" id="1218801"/>
    <lineage>
        <taxon>Bacteria</taxon>
        <taxon>Pseudomonadati</taxon>
        <taxon>Bacteroidota</taxon>
        <taxon>Flavobacteriia</taxon>
        <taxon>Flavobacteriales</taxon>
        <taxon>Flavobacteriaceae</taxon>
        <taxon>Kordia</taxon>
    </lineage>
</organism>
<feature type="domain" description="Secretion system C-terminal sorting" evidence="4">
    <location>
        <begin position="506"/>
        <end position="574"/>
    </location>
</feature>
<feature type="chain" id="PRO_5029705027" description="ASPIC/UnbV domain-containing protein" evidence="2">
    <location>
        <begin position="25"/>
        <end position="576"/>
    </location>
</feature>
<keyword evidence="6" id="KW-1185">Reference proteome</keyword>
<dbReference type="InterPro" id="IPR011519">
    <property type="entry name" value="UnbV_ASPIC"/>
</dbReference>
<dbReference type="NCBIfam" id="TIGR04183">
    <property type="entry name" value="Por_Secre_tail"/>
    <property type="match status" value="1"/>
</dbReference>
<sequence>MNKLLRFPLLLVIYNLCLNLNAQAYFEEQATALGVGDSSGTIFLGAGISFCDFNSDGWDDITIATQSGDPLKIYKNNGNGTFSLETTLNPNNNSQQKQVIWVDIDNDGDKDLYVASDTGGSRLYRNDVTSLVDISVASGLPTDAIHNYGASWGDYDNDGNLDVFLCNRDPNGLEPNYLYKNNGNGTFTNVSAAAGIDTGSHLSFCSAFFDYNNDGWQDIYMANDKVSTTNILYKNNGDGTFTDVSVASGTDLAIDAMSVTIADYNNDTWFDIYVTNGTDGNYFLKNNGNGTFTNIASETGTMFNSVAWGSVFLDAENDGDLDLYVSGSFDGSNPNFESAAFYTNNGNDTFSIEASSGFVNDTGQSYSNAIGDVDNDGFPEIVVSNSGGGNIFLWKNETTSTNNWLKVGLEGITSNKQGIGATIELKSGGVSQYRYTVCGEGYLAQNSGTEFFGIAGNTVIDYVKVTWLGGAQDILYNVMPNQKINILEGSSPLSTEEFAANNEIQVYPNPTTGKLWVHFNTTENYTYSLFDSKGMLVKSGHITSQEYINITNLSSGYYLLKILSENTVITKKILLK</sequence>
<feature type="signal peptide" evidence="2">
    <location>
        <begin position="1"/>
        <end position="24"/>
    </location>
</feature>
<dbReference type="OrthoDB" id="9816120at2"/>
<reference evidence="5 6" key="1">
    <citation type="journal article" date="2013" name="Int. J. Syst. Evol. Microbiol.">
        <title>Kordia antarctica sp. nov., isolated from Antarctic seawater.</title>
        <authorList>
            <person name="Baek K."/>
            <person name="Choi A."/>
            <person name="Kang I."/>
            <person name="Lee K."/>
            <person name="Cho J.C."/>
        </authorList>
    </citation>
    <scope>NUCLEOTIDE SEQUENCE [LARGE SCALE GENOMIC DNA]</scope>
    <source>
        <strain evidence="5 6">IMCC3317</strain>
    </source>
</reference>
<dbReference type="PANTHER" id="PTHR16026">
    <property type="entry name" value="CARTILAGE ACIDIC PROTEIN 1"/>
    <property type="match status" value="1"/>
</dbReference>
<evidence type="ECO:0000313" key="6">
    <source>
        <dbReference type="Proteomes" id="UP000464657"/>
    </source>
</evidence>